<dbReference type="NCBIfam" id="TIGR01617">
    <property type="entry name" value="arsC_related"/>
    <property type="match status" value="1"/>
</dbReference>
<dbReference type="InterPro" id="IPR006660">
    <property type="entry name" value="Arsenate_reductase-like"/>
</dbReference>
<gene>
    <name evidence="1" type="primary">mgsR_1</name>
    <name evidence="1" type="ORF">GALL_125770</name>
</gene>
<dbReference type="SUPFAM" id="SSF52833">
    <property type="entry name" value="Thioredoxin-like"/>
    <property type="match status" value="1"/>
</dbReference>
<reference evidence="1" key="1">
    <citation type="submission" date="2016-10" db="EMBL/GenBank/DDBJ databases">
        <title>Sequence of Gallionella enrichment culture.</title>
        <authorList>
            <person name="Poehlein A."/>
            <person name="Muehling M."/>
            <person name="Daniel R."/>
        </authorList>
    </citation>
    <scope>NUCLEOTIDE SEQUENCE</scope>
</reference>
<dbReference type="Pfam" id="PF03960">
    <property type="entry name" value="ArsC"/>
    <property type="match status" value="1"/>
</dbReference>
<dbReference type="PROSITE" id="PS51353">
    <property type="entry name" value="ARSC"/>
    <property type="match status" value="1"/>
</dbReference>
<dbReference type="PANTHER" id="PTHR30041">
    <property type="entry name" value="ARSENATE REDUCTASE"/>
    <property type="match status" value="1"/>
</dbReference>
<sequence>MSNKTPVLYSYAKCSTCRDASRWLAAHGIAVEERSIYERPPTVAELKRMLGFLDGNLRRLFNTSGIQYRALGLAPRLPGLTKVEALALLAGDGRLVKRPFLLADSFGLVGFDEDAWSARLG</sequence>
<proteinExistence type="predicted"/>
<protein>
    <submittedName>
        <fullName evidence="1">Regulatory protein MgsR</fullName>
    </submittedName>
</protein>
<dbReference type="InterPro" id="IPR036249">
    <property type="entry name" value="Thioredoxin-like_sf"/>
</dbReference>
<comment type="caution">
    <text evidence="1">The sequence shown here is derived from an EMBL/GenBank/DDBJ whole genome shotgun (WGS) entry which is preliminary data.</text>
</comment>
<dbReference type="AlphaFoldDB" id="A0A1J5S9T7"/>
<dbReference type="Gene3D" id="3.40.30.10">
    <property type="entry name" value="Glutaredoxin"/>
    <property type="match status" value="1"/>
</dbReference>
<dbReference type="EMBL" id="MLJW01000051">
    <property type="protein sequence ID" value="OIR05265.1"/>
    <property type="molecule type" value="Genomic_DNA"/>
</dbReference>
<name>A0A1J5S9T7_9ZZZZ</name>
<evidence type="ECO:0000313" key="1">
    <source>
        <dbReference type="EMBL" id="OIR05265.1"/>
    </source>
</evidence>
<dbReference type="InterPro" id="IPR006504">
    <property type="entry name" value="Tscrpt_reg_Spx/MgsR"/>
</dbReference>
<dbReference type="PANTHER" id="PTHR30041:SF8">
    <property type="entry name" value="PROTEIN YFFB"/>
    <property type="match status" value="1"/>
</dbReference>
<organism evidence="1">
    <name type="scientific">mine drainage metagenome</name>
    <dbReference type="NCBI Taxonomy" id="410659"/>
    <lineage>
        <taxon>unclassified sequences</taxon>
        <taxon>metagenomes</taxon>
        <taxon>ecological metagenomes</taxon>
    </lineage>
</organism>
<accession>A0A1J5S9T7</accession>